<evidence type="ECO:0000313" key="6">
    <source>
        <dbReference type="Proteomes" id="UP000305526"/>
    </source>
</evidence>
<dbReference type="RefSeq" id="WP_132967143.1">
    <property type="nucleotide sequence ID" value="NZ_LEKL01000030.1"/>
</dbReference>
<dbReference type="EMBL" id="SMCP01000006">
    <property type="protein sequence ID" value="TCV86572.1"/>
    <property type="molecule type" value="Genomic_DNA"/>
</dbReference>
<evidence type="ECO:0000313" key="4">
    <source>
        <dbReference type="EMBL" id="TNG93547.1"/>
    </source>
</evidence>
<proteinExistence type="predicted"/>
<dbReference type="Proteomes" id="UP000305526">
    <property type="component" value="Unassembled WGS sequence"/>
</dbReference>
<evidence type="ECO:0000313" key="3">
    <source>
        <dbReference type="EMBL" id="TCV86572.1"/>
    </source>
</evidence>
<protein>
    <submittedName>
        <fullName evidence="4">Alpha/beta fold hydrolase</fullName>
    </submittedName>
    <submittedName>
        <fullName evidence="3">Esterase</fullName>
    </submittedName>
</protein>
<evidence type="ECO:0000256" key="1">
    <source>
        <dbReference type="ARBA" id="ARBA00022801"/>
    </source>
</evidence>
<reference evidence="4 6" key="2">
    <citation type="submission" date="2019-05" db="EMBL/GenBank/DDBJ databases">
        <title>Pasteurellaceae isolates from reptiles.</title>
        <authorList>
            <person name="Bojesen A.M."/>
            <person name="Lund E."/>
        </authorList>
    </citation>
    <scope>NUCLEOTIDE SEQUENCE [LARGE SCALE GENOMIC DNA]</scope>
    <source>
        <strain evidence="4 6">ELNT2x</strain>
    </source>
</reference>
<dbReference type="Pfam" id="PF00561">
    <property type="entry name" value="Abhydrolase_1"/>
    <property type="match status" value="1"/>
</dbReference>
<dbReference type="SUPFAM" id="SSF53474">
    <property type="entry name" value="alpha/beta-Hydrolases"/>
    <property type="match status" value="1"/>
</dbReference>
<evidence type="ECO:0000259" key="2">
    <source>
        <dbReference type="Pfam" id="PF00561"/>
    </source>
</evidence>
<dbReference type="Proteomes" id="UP000294619">
    <property type="component" value="Unassembled WGS sequence"/>
</dbReference>
<reference evidence="3 5" key="1">
    <citation type="submission" date="2019-03" db="EMBL/GenBank/DDBJ databases">
        <title>Genomic Encyclopedia of Type Strains, Phase IV (KMG-IV): sequencing the most valuable type-strain genomes for metagenomic binning, comparative biology and taxonomic classification.</title>
        <authorList>
            <person name="Goeker M."/>
        </authorList>
    </citation>
    <scope>NUCLEOTIDE SEQUENCE [LARGE SCALE GENOMIC DNA]</scope>
    <source>
        <strain evidence="3 5">DSM 28140</strain>
    </source>
</reference>
<comment type="caution">
    <text evidence="3">The sequence shown here is derived from an EMBL/GenBank/DDBJ whole genome shotgun (WGS) entry which is preliminary data.</text>
</comment>
<gene>
    <name evidence="3" type="ORF">EDC16_106129</name>
    <name evidence="4" type="ORF">FHQ21_00790</name>
</gene>
<name>A0A4R3Y4S9_9PAST</name>
<dbReference type="GO" id="GO:0016787">
    <property type="term" value="F:hydrolase activity"/>
    <property type="evidence" value="ECO:0007669"/>
    <property type="project" value="UniProtKB-KW"/>
</dbReference>
<accession>A0A4R3Y4S9</accession>
<dbReference type="AlphaFoldDB" id="A0A4R3Y4S9"/>
<dbReference type="PANTHER" id="PTHR46118:SF4">
    <property type="entry name" value="PROTEIN ABHD11"/>
    <property type="match status" value="1"/>
</dbReference>
<keyword evidence="6" id="KW-1185">Reference proteome</keyword>
<dbReference type="InterPro" id="IPR000073">
    <property type="entry name" value="AB_hydrolase_1"/>
</dbReference>
<organism evidence="3 5">
    <name type="scientific">Testudinibacter aquarius</name>
    <dbReference type="NCBI Taxonomy" id="1524974"/>
    <lineage>
        <taxon>Bacteria</taxon>
        <taxon>Pseudomonadati</taxon>
        <taxon>Pseudomonadota</taxon>
        <taxon>Gammaproteobacteria</taxon>
        <taxon>Pasteurellales</taxon>
        <taxon>Pasteurellaceae</taxon>
        <taxon>Testudinibacter</taxon>
    </lineage>
</organism>
<feature type="domain" description="AB hydrolase-1" evidence="2">
    <location>
        <begin position="26"/>
        <end position="251"/>
    </location>
</feature>
<keyword evidence="1 4" id="KW-0378">Hydrolase</keyword>
<dbReference type="EMBL" id="VDGV01000006">
    <property type="protein sequence ID" value="TNG93547.1"/>
    <property type="molecule type" value="Genomic_DNA"/>
</dbReference>
<dbReference type="PANTHER" id="PTHR46118">
    <property type="entry name" value="PROTEIN ABHD11"/>
    <property type="match status" value="1"/>
</dbReference>
<dbReference type="InterPro" id="IPR029058">
    <property type="entry name" value="AB_hydrolase_fold"/>
</dbReference>
<evidence type="ECO:0000313" key="5">
    <source>
        <dbReference type="Proteomes" id="UP000294619"/>
    </source>
</evidence>
<sequence length="267" mass="30358">MTENPLLNYQLQLPQSTSQGDDHTLPTLVFLHGMFGDLNNLGILARAYADYFPLLRIDLRNHGHSFQHAEMNYELMAHDVIRLIQHLKLERLILIGHSMGGKTAMKIAALLPNHVEKLVVLDIAPIAYHENHHDAVFKALFAVKQARPQSRQQADPILQRHIQQLGVRQFMLKSFAPQQPDCFLFNLTALYNNYPDLLNWQAVYSDVPALLIKGGRSSYILPEYKDAILAQFPNATAFTIGRSGHWIHSDSPELVIKAIDRFLALIR</sequence>
<dbReference type="PRINTS" id="PR00111">
    <property type="entry name" value="ABHYDROLASE"/>
</dbReference>
<dbReference type="Gene3D" id="3.40.50.1820">
    <property type="entry name" value="alpha/beta hydrolase"/>
    <property type="match status" value="1"/>
</dbReference>